<organism evidence="1 2">
    <name type="scientific">Clitoria ternatea</name>
    <name type="common">Butterfly pea</name>
    <dbReference type="NCBI Taxonomy" id="43366"/>
    <lineage>
        <taxon>Eukaryota</taxon>
        <taxon>Viridiplantae</taxon>
        <taxon>Streptophyta</taxon>
        <taxon>Embryophyta</taxon>
        <taxon>Tracheophyta</taxon>
        <taxon>Spermatophyta</taxon>
        <taxon>Magnoliopsida</taxon>
        <taxon>eudicotyledons</taxon>
        <taxon>Gunneridae</taxon>
        <taxon>Pentapetalae</taxon>
        <taxon>rosids</taxon>
        <taxon>fabids</taxon>
        <taxon>Fabales</taxon>
        <taxon>Fabaceae</taxon>
        <taxon>Papilionoideae</taxon>
        <taxon>50 kb inversion clade</taxon>
        <taxon>NPAAA clade</taxon>
        <taxon>indigoferoid/millettioid clade</taxon>
        <taxon>Phaseoleae</taxon>
        <taxon>Clitoria</taxon>
    </lineage>
</organism>
<keyword evidence="2" id="KW-1185">Reference proteome</keyword>
<comment type="caution">
    <text evidence="1">The sequence shown here is derived from an EMBL/GenBank/DDBJ whole genome shotgun (WGS) entry which is preliminary data.</text>
</comment>
<dbReference type="AlphaFoldDB" id="A0AAN9ESX5"/>
<name>A0AAN9ESX5_CLITE</name>
<gene>
    <name evidence="1" type="ORF">RJT34_30356</name>
</gene>
<evidence type="ECO:0000313" key="1">
    <source>
        <dbReference type="EMBL" id="KAK7262776.1"/>
    </source>
</evidence>
<proteinExistence type="predicted"/>
<reference evidence="1 2" key="1">
    <citation type="submission" date="2024-01" db="EMBL/GenBank/DDBJ databases">
        <title>The genomes of 5 underutilized Papilionoideae crops provide insights into root nodulation and disease resistance.</title>
        <authorList>
            <person name="Yuan L."/>
        </authorList>
    </citation>
    <scope>NUCLEOTIDE SEQUENCE [LARGE SCALE GENOMIC DNA]</scope>
    <source>
        <strain evidence="1">LY-2023</strain>
        <tissue evidence="1">Leaf</tissue>
    </source>
</reference>
<evidence type="ECO:0000313" key="2">
    <source>
        <dbReference type="Proteomes" id="UP001359559"/>
    </source>
</evidence>
<protein>
    <submittedName>
        <fullName evidence="1">Uncharacterized protein</fullName>
    </submittedName>
</protein>
<dbReference type="EMBL" id="JAYKXN010000008">
    <property type="protein sequence ID" value="KAK7262776.1"/>
    <property type="molecule type" value="Genomic_DNA"/>
</dbReference>
<dbReference type="Proteomes" id="UP001359559">
    <property type="component" value="Unassembled WGS sequence"/>
</dbReference>
<accession>A0AAN9ESX5</accession>
<sequence>MKSQPQFFGNHSDLRVTGQIVMLPRRTLLELEVIWCHKLKLVFDFMTCHSFSTTRNQPVFSLTSLKIYSSINARASEYVASSSFWKPTQIRLTHKVAIFVSFTDRVYQFFFPFLKIIIVLLQSVSETPHLILVSIKLSVPL</sequence>